<organism evidence="1 2">
    <name type="scientific">Anaerostipes amylophilus</name>
    <dbReference type="NCBI Taxonomy" id="2981779"/>
    <lineage>
        <taxon>Bacteria</taxon>
        <taxon>Bacillati</taxon>
        <taxon>Bacillota</taxon>
        <taxon>Clostridia</taxon>
        <taxon>Lachnospirales</taxon>
        <taxon>Lachnospiraceae</taxon>
        <taxon>Anaerostipes</taxon>
    </lineage>
</organism>
<name>A0ABV1IVC7_9FIRM</name>
<evidence type="ECO:0000313" key="2">
    <source>
        <dbReference type="Proteomes" id="UP001482154"/>
    </source>
</evidence>
<dbReference type="Proteomes" id="UP001482154">
    <property type="component" value="Unassembled WGS sequence"/>
</dbReference>
<protein>
    <submittedName>
        <fullName evidence="1">Uncharacterized protein</fullName>
    </submittedName>
</protein>
<dbReference type="Gene3D" id="3.40.50.10850">
    <property type="entry name" value="Ntrc-like two-domain protein"/>
    <property type="match status" value="1"/>
</dbReference>
<comment type="caution">
    <text evidence="1">The sequence shown here is derived from an EMBL/GenBank/DDBJ whole genome shotgun (WGS) entry which is preliminary data.</text>
</comment>
<keyword evidence="2" id="KW-1185">Reference proteome</keyword>
<dbReference type="EMBL" id="JBBNIN010000008">
    <property type="protein sequence ID" value="MEQ2710898.1"/>
    <property type="molecule type" value="Genomic_DNA"/>
</dbReference>
<reference evidence="1 2" key="1">
    <citation type="submission" date="2024-04" db="EMBL/GenBank/DDBJ databases">
        <title>Human intestinal bacterial collection.</title>
        <authorList>
            <person name="Pauvert C."/>
            <person name="Hitch T.C.A."/>
            <person name="Clavel T."/>
        </authorList>
    </citation>
    <scope>NUCLEOTIDE SEQUENCE [LARGE SCALE GENOMIC DNA]</scope>
    <source>
        <strain evidence="1 2">CLA-AA-H249</strain>
    </source>
</reference>
<gene>
    <name evidence="1" type="ORF">AAAU51_06915</name>
</gene>
<dbReference type="RefSeq" id="WP_215719044.1">
    <property type="nucleotide sequence ID" value="NZ_JBBNIN010000008.1"/>
</dbReference>
<evidence type="ECO:0000313" key="1">
    <source>
        <dbReference type="EMBL" id="MEQ2710898.1"/>
    </source>
</evidence>
<sequence length="282" mass="33283">MRDISIGIYHKDYQYGKRLMEYLNHQKDFPMTASFISDEDAFFRQEEEGDFECLVLAEETDYHGSSPVCRIGVNDSMGGMYCQSGKEIAAGIYHCLNVSPQLDDEKIFGVYSPVPRPEVSTFAREMSATNGWIYFGMQPYGHFEEDESGELLLFYIKEHKEDIIEYFLNHQKDLGGCMGFAGAACYLDYRELTMQDYEWFFEKLRQAGIKIIFDIGIASPPELRFFGLFDRIFLPLIREDLNSFEYQRFKNQMRKHGIWTQTSWEEAMLESWQNKWRREQWP</sequence>
<proteinExistence type="predicted"/>
<accession>A0ABV1IVC7</accession>